<reference evidence="11 12" key="1">
    <citation type="submission" date="2023-01" db="EMBL/GenBank/DDBJ databases">
        <title>Analysis of 21 Apiospora genomes using comparative genomics revels a genus with tremendous synthesis potential of carbohydrate active enzymes and secondary metabolites.</title>
        <authorList>
            <person name="Sorensen T."/>
        </authorList>
    </citation>
    <scope>NUCLEOTIDE SEQUENCE [LARGE SCALE GENOMIC DNA]</scope>
    <source>
        <strain evidence="11 12">CBS 20057</strain>
    </source>
</reference>
<feature type="region of interest" description="Disordered" evidence="9">
    <location>
        <begin position="220"/>
        <end position="259"/>
    </location>
</feature>
<dbReference type="PANTHER" id="PTHR33572">
    <property type="entry name" value="SPORE DEVELOPMENT REGULATOR VOSA"/>
    <property type="match status" value="1"/>
</dbReference>
<evidence type="ECO:0000259" key="10">
    <source>
        <dbReference type="PROSITE" id="PS51821"/>
    </source>
</evidence>
<dbReference type="EMBL" id="JAQQWI010000017">
    <property type="protein sequence ID" value="KAK8006471.1"/>
    <property type="molecule type" value="Genomic_DNA"/>
</dbReference>
<feature type="compositionally biased region" description="Low complexity" evidence="9">
    <location>
        <begin position="408"/>
        <end position="422"/>
    </location>
</feature>
<keyword evidence="3" id="KW-0963">Cytoplasm</keyword>
<feature type="compositionally biased region" description="Polar residues" evidence="9">
    <location>
        <begin position="393"/>
        <end position="407"/>
    </location>
</feature>
<feature type="compositionally biased region" description="Basic residues" evidence="9">
    <location>
        <begin position="220"/>
        <end position="229"/>
    </location>
</feature>
<name>A0ABR1RAS9_9PEZI</name>
<evidence type="ECO:0000256" key="6">
    <source>
        <dbReference type="ARBA" id="ARBA00023163"/>
    </source>
</evidence>
<evidence type="ECO:0000256" key="5">
    <source>
        <dbReference type="ARBA" id="ARBA00023015"/>
    </source>
</evidence>
<evidence type="ECO:0000256" key="1">
    <source>
        <dbReference type="ARBA" id="ARBA00004123"/>
    </source>
</evidence>
<feature type="compositionally biased region" description="Basic and acidic residues" evidence="9">
    <location>
        <begin position="230"/>
        <end position="251"/>
    </location>
</feature>
<keyword evidence="4" id="KW-0749">Sporulation</keyword>
<feature type="domain" description="Velvet" evidence="10">
    <location>
        <begin position="20"/>
        <end position="220"/>
    </location>
</feature>
<proteinExistence type="inferred from homology"/>
<sequence length="546" mass="59749">MNGPIREGPLLTHTRKTVGGRTLHYALNVIQQPDRARACGSGPKSSADRRPVDPPPIVKLNVYEGDTYEQSKDITFDYAAEFFVFVSLENARPMAHGRVQTQATSTPPVLTGLPVSACCYLDRPEPAGYFLFPDLSVRHEGFYKLIFRLYEKNKDPQDLTLGSEKQEPVSEEAADGFVTHMMEVKSVTFQVYSAKKFPGLGESTSLSRTVAEQGCRVRIRRDVRMRRRPEKGGEKADRRSQSPNAFRDRSGSHSSADRGVFSRRTSAYEHPPPPPPLAAARPAQQRVLDFGPPSSSFPAPAPTSEPNTPIRAYPRHGSLSSYPPPPPPAVTGPRASPYPPPPSGPGPYASFDDHRRPSLPHIINSGRPAMGPVGAMGMSLPPIQPHLQARHSIASTTDGNTSSTKTESSPVWSPNSSMSPSSGGKPLYPTQSSLSTKRGLSEEDVSFDGDHHLLTGYSSTQLRYKRSSGDVVEKFSLGDAAGTGEKQYHPDHELPIDPSLLKASVPPAPEEIKYAEIRDQEAYSRKRLHLGRNHSVGYGHIIEQRV</sequence>
<dbReference type="InterPro" id="IPR038491">
    <property type="entry name" value="Velvet_dom_sf"/>
</dbReference>
<dbReference type="PANTHER" id="PTHR33572:SF14">
    <property type="entry name" value="DEVELOPMENTAL AND SECONDARY METABOLISM REGULATOR VEA"/>
    <property type="match status" value="1"/>
</dbReference>
<feature type="region of interest" description="Disordered" evidence="9">
    <location>
        <begin position="288"/>
        <end position="443"/>
    </location>
</feature>
<dbReference type="InterPro" id="IPR037525">
    <property type="entry name" value="Velvet_dom"/>
</dbReference>
<feature type="compositionally biased region" description="Polar residues" evidence="9">
    <location>
        <begin position="429"/>
        <end position="438"/>
    </location>
</feature>
<organism evidence="11 12">
    <name type="scientific">Apiospora marii</name>
    <dbReference type="NCBI Taxonomy" id="335849"/>
    <lineage>
        <taxon>Eukaryota</taxon>
        <taxon>Fungi</taxon>
        <taxon>Dikarya</taxon>
        <taxon>Ascomycota</taxon>
        <taxon>Pezizomycotina</taxon>
        <taxon>Sordariomycetes</taxon>
        <taxon>Xylariomycetidae</taxon>
        <taxon>Amphisphaeriales</taxon>
        <taxon>Apiosporaceae</taxon>
        <taxon>Apiospora</taxon>
    </lineage>
</organism>
<evidence type="ECO:0000256" key="2">
    <source>
        <dbReference type="ARBA" id="ARBA00004496"/>
    </source>
</evidence>
<feature type="compositionally biased region" description="Basic and acidic residues" evidence="9">
    <location>
        <begin position="486"/>
        <end position="495"/>
    </location>
</feature>
<keyword evidence="12" id="KW-1185">Reference proteome</keyword>
<keyword evidence="5" id="KW-0805">Transcription regulation</keyword>
<comment type="subcellular location">
    <subcellularLocation>
        <location evidence="2">Cytoplasm</location>
    </subcellularLocation>
    <subcellularLocation>
        <location evidence="1">Nucleus</location>
    </subcellularLocation>
</comment>
<gene>
    <name evidence="11" type="ORF">PG991_012768</name>
</gene>
<evidence type="ECO:0000256" key="4">
    <source>
        <dbReference type="ARBA" id="ARBA00022969"/>
    </source>
</evidence>
<feature type="region of interest" description="Disordered" evidence="9">
    <location>
        <begin position="35"/>
        <end position="54"/>
    </location>
</feature>
<feature type="compositionally biased region" description="Low complexity" evidence="9">
    <location>
        <begin position="292"/>
        <end position="306"/>
    </location>
</feature>
<comment type="similarity">
    <text evidence="8">Belongs to the velvet family. VeA subfamily.</text>
</comment>
<comment type="caution">
    <text evidence="11">The sequence shown here is derived from an EMBL/GenBank/DDBJ whole genome shotgun (WGS) entry which is preliminary data.</text>
</comment>
<protein>
    <recommendedName>
        <fullName evidence="10">Velvet domain-containing protein</fullName>
    </recommendedName>
</protein>
<dbReference type="Gene3D" id="2.60.40.3960">
    <property type="entry name" value="Velvet domain"/>
    <property type="match status" value="1"/>
</dbReference>
<dbReference type="Pfam" id="PF11754">
    <property type="entry name" value="Velvet"/>
    <property type="match status" value="2"/>
</dbReference>
<evidence type="ECO:0000256" key="7">
    <source>
        <dbReference type="ARBA" id="ARBA00023242"/>
    </source>
</evidence>
<evidence type="ECO:0000313" key="12">
    <source>
        <dbReference type="Proteomes" id="UP001396898"/>
    </source>
</evidence>
<keyword evidence="7" id="KW-0539">Nucleus</keyword>
<evidence type="ECO:0000313" key="11">
    <source>
        <dbReference type="EMBL" id="KAK8006471.1"/>
    </source>
</evidence>
<dbReference type="InterPro" id="IPR021740">
    <property type="entry name" value="Velvet"/>
</dbReference>
<feature type="region of interest" description="Disordered" evidence="9">
    <location>
        <begin position="481"/>
        <end position="504"/>
    </location>
</feature>
<feature type="compositionally biased region" description="Pro residues" evidence="9">
    <location>
        <begin position="322"/>
        <end position="345"/>
    </location>
</feature>
<evidence type="ECO:0000256" key="9">
    <source>
        <dbReference type="SAM" id="MobiDB-lite"/>
    </source>
</evidence>
<dbReference type="PROSITE" id="PS51821">
    <property type="entry name" value="VELVET"/>
    <property type="match status" value="1"/>
</dbReference>
<keyword evidence="6" id="KW-0804">Transcription</keyword>
<evidence type="ECO:0000256" key="8">
    <source>
        <dbReference type="ARBA" id="ARBA00038005"/>
    </source>
</evidence>
<evidence type="ECO:0000256" key="3">
    <source>
        <dbReference type="ARBA" id="ARBA00022490"/>
    </source>
</evidence>
<accession>A0ABR1RAS9</accession>
<dbReference type="Proteomes" id="UP001396898">
    <property type="component" value="Unassembled WGS sequence"/>
</dbReference>